<protein>
    <recommendedName>
        <fullName evidence="3">DUF3168 domain-containing protein</fullName>
    </recommendedName>
</protein>
<name>A0A109JJN1_9HYPH</name>
<dbReference type="Proteomes" id="UP000068164">
    <property type="component" value="Unassembled WGS sequence"/>
</dbReference>
<dbReference type="RefSeq" id="WP_062371576.1">
    <property type="nucleotide sequence ID" value="NZ_LNCD01000086.1"/>
</dbReference>
<evidence type="ECO:0000313" key="2">
    <source>
        <dbReference type="Proteomes" id="UP000068164"/>
    </source>
</evidence>
<evidence type="ECO:0000313" key="1">
    <source>
        <dbReference type="EMBL" id="KWV50118.1"/>
    </source>
</evidence>
<gene>
    <name evidence="1" type="ORF">AS026_10045</name>
</gene>
<accession>A0A109JJN1</accession>
<dbReference type="Gene3D" id="3.30.2000.30">
    <property type="match status" value="1"/>
</dbReference>
<dbReference type="OrthoDB" id="7630456at2"/>
<comment type="caution">
    <text evidence="1">The sequence shown here is derived from an EMBL/GenBank/DDBJ whole genome shotgun (WGS) entry which is preliminary data.</text>
</comment>
<dbReference type="InterPro" id="IPR021508">
    <property type="entry name" value="Gp17-like"/>
</dbReference>
<dbReference type="EMBL" id="LNCD01000086">
    <property type="protein sequence ID" value="KWV50118.1"/>
    <property type="molecule type" value="Genomic_DNA"/>
</dbReference>
<dbReference type="Pfam" id="PF11367">
    <property type="entry name" value="Tail_completion_gp17"/>
    <property type="match status" value="1"/>
</dbReference>
<dbReference type="InterPro" id="IPR053745">
    <property type="entry name" value="Viral_Tail_Comp_sf"/>
</dbReference>
<reference evidence="1 2" key="1">
    <citation type="submission" date="2015-11" db="EMBL/GenBank/DDBJ databases">
        <title>Draft Genome Sequence of the Strain BR 10423 (Rhizobium sp.) isolated from nodules of Mimosa pudica.</title>
        <authorList>
            <person name="Barauna A.C."/>
            <person name="Zilli J.E."/>
            <person name="Simoes-Araujo J.L."/>
            <person name="Reis V.M."/>
            <person name="James E.K."/>
            <person name="Reis F.B.Jr."/>
            <person name="Rouws L.F."/>
            <person name="Passos S.R."/>
            <person name="Gois S.R."/>
        </authorList>
    </citation>
    <scope>NUCLEOTIDE SEQUENCE [LARGE SCALE GENOMIC DNA]</scope>
    <source>
        <strain evidence="1 2">BR10423</strain>
    </source>
</reference>
<organism evidence="1 2">
    <name type="scientific">Rhizobium altiplani</name>
    <dbReference type="NCBI Taxonomy" id="1864509"/>
    <lineage>
        <taxon>Bacteria</taxon>
        <taxon>Pseudomonadati</taxon>
        <taxon>Pseudomonadota</taxon>
        <taxon>Alphaproteobacteria</taxon>
        <taxon>Hyphomicrobiales</taxon>
        <taxon>Rhizobiaceae</taxon>
        <taxon>Rhizobium/Agrobacterium group</taxon>
        <taxon>Rhizobium</taxon>
    </lineage>
</organism>
<sequence length="140" mass="15393">MSAANELLTAIHARLTGDAELLVMIGDDGIRDRLVTGRKLPCVLIGELVSNDYSTSTERGEEHLVSLEICFDVGGRRQAQLVASRLHARLQDVALDLGAYHLVSLLHLRTQSRREPKTKLYIAESRVRAVTEPPLHSGAT</sequence>
<proteinExistence type="predicted"/>
<keyword evidence="2" id="KW-1185">Reference proteome</keyword>
<evidence type="ECO:0008006" key="3">
    <source>
        <dbReference type="Google" id="ProtNLM"/>
    </source>
</evidence>
<dbReference type="AlphaFoldDB" id="A0A109JJN1"/>